<accession>A0ABV5ZNS7</accession>
<name>A0ABV5ZNS7_9PSEU</name>
<gene>
    <name evidence="3" type="ORF">ACFFQA_01135</name>
</gene>
<keyword evidence="4" id="KW-1185">Reference proteome</keyword>
<proteinExistence type="predicted"/>
<dbReference type="EMBL" id="JBHLZU010000002">
    <property type="protein sequence ID" value="MFB9902531.1"/>
    <property type="molecule type" value="Genomic_DNA"/>
</dbReference>
<evidence type="ECO:0000256" key="1">
    <source>
        <dbReference type="SAM" id="MobiDB-lite"/>
    </source>
</evidence>
<dbReference type="PROSITE" id="PS51257">
    <property type="entry name" value="PROKAR_LIPOPROTEIN"/>
    <property type="match status" value="1"/>
</dbReference>
<organism evidence="3 4">
    <name type="scientific">Allokutzneria oryzae</name>
    <dbReference type="NCBI Taxonomy" id="1378989"/>
    <lineage>
        <taxon>Bacteria</taxon>
        <taxon>Bacillati</taxon>
        <taxon>Actinomycetota</taxon>
        <taxon>Actinomycetes</taxon>
        <taxon>Pseudonocardiales</taxon>
        <taxon>Pseudonocardiaceae</taxon>
        <taxon>Allokutzneria</taxon>
    </lineage>
</organism>
<evidence type="ECO:0000256" key="2">
    <source>
        <dbReference type="SAM" id="SignalP"/>
    </source>
</evidence>
<comment type="caution">
    <text evidence="3">The sequence shown here is derived from an EMBL/GenBank/DDBJ whole genome shotgun (WGS) entry which is preliminary data.</text>
</comment>
<evidence type="ECO:0000313" key="4">
    <source>
        <dbReference type="Proteomes" id="UP001589693"/>
    </source>
</evidence>
<evidence type="ECO:0000313" key="3">
    <source>
        <dbReference type="EMBL" id="MFB9902531.1"/>
    </source>
</evidence>
<dbReference type="Pfam" id="PF12079">
    <property type="entry name" value="DUF3558"/>
    <property type="match status" value="1"/>
</dbReference>
<feature type="signal peptide" evidence="2">
    <location>
        <begin position="1"/>
        <end position="19"/>
    </location>
</feature>
<feature type="region of interest" description="Disordered" evidence="1">
    <location>
        <begin position="23"/>
        <end position="44"/>
    </location>
</feature>
<protein>
    <submittedName>
        <fullName evidence="3">DUF3558 family protein</fullName>
    </submittedName>
</protein>
<feature type="chain" id="PRO_5046790669" evidence="2">
    <location>
        <begin position="20"/>
        <end position="178"/>
    </location>
</feature>
<sequence>MTHRLHLTAALIAVTLTTACTSGVTGEPSPVAQTPPPATASTGPITAADVCKLMTPADFPYQGNQTKPAELDEEPFPNCGYQIKPSPEIGSRLTAGLTFLPNRKLESFDFENRREVTVAGKRAALGQGTLAGRSGECELFFESPPGKWRITVVDSSAPGRDGCATAKHIGERVAPRVP</sequence>
<dbReference type="RefSeq" id="WP_377849611.1">
    <property type="nucleotide sequence ID" value="NZ_JBHLZU010000002.1"/>
</dbReference>
<dbReference type="InterPro" id="IPR024520">
    <property type="entry name" value="DUF3558"/>
</dbReference>
<reference evidence="3 4" key="1">
    <citation type="submission" date="2024-09" db="EMBL/GenBank/DDBJ databases">
        <authorList>
            <person name="Sun Q."/>
            <person name="Mori K."/>
        </authorList>
    </citation>
    <scope>NUCLEOTIDE SEQUENCE [LARGE SCALE GENOMIC DNA]</scope>
    <source>
        <strain evidence="3 4">TBRC 7907</strain>
    </source>
</reference>
<dbReference type="Proteomes" id="UP001589693">
    <property type="component" value="Unassembled WGS sequence"/>
</dbReference>
<keyword evidence="2" id="KW-0732">Signal</keyword>